<evidence type="ECO:0000313" key="2">
    <source>
        <dbReference type="Proteomes" id="UP000828390"/>
    </source>
</evidence>
<keyword evidence="2" id="KW-1185">Reference proteome</keyword>
<protein>
    <submittedName>
        <fullName evidence="1">Uncharacterized protein</fullName>
    </submittedName>
</protein>
<organism evidence="1 2">
    <name type="scientific">Dreissena polymorpha</name>
    <name type="common">Zebra mussel</name>
    <name type="synonym">Mytilus polymorpha</name>
    <dbReference type="NCBI Taxonomy" id="45954"/>
    <lineage>
        <taxon>Eukaryota</taxon>
        <taxon>Metazoa</taxon>
        <taxon>Spiralia</taxon>
        <taxon>Lophotrochozoa</taxon>
        <taxon>Mollusca</taxon>
        <taxon>Bivalvia</taxon>
        <taxon>Autobranchia</taxon>
        <taxon>Heteroconchia</taxon>
        <taxon>Euheterodonta</taxon>
        <taxon>Imparidentia</taxon>
        <taxon>Neoheterodontei</taxon>
        <taxon>Myida</taxon>
        <taxon>Dreissenoidea</taxon>
        <taxon>Dreissenidae</taxon>
        <taxon>Dreissena</taxon>
    </lineage>
</organism>
<reference evidence="1" key="2">
    <citation type="submission" date="2020-11" db="EMBL/GenBank/DDBJ databases">
        <authorList>
            <person name="McCartney M.A."/>
            <person name="Auch B."/>
            <person name="Kono T."/>
            <person name="Mallez S."/>
            <person name="Becker A."/>
            <person name="Gohl D.M."/>
            <person name="Silverstein K.A.T."/>
            <person name="Koren S."/>
            <person name="Bechman K.B."/>
            <person name="Herman A."/>
            <person name="Abrahante J.E."/>
            <person name="Garbe J."/>
        </authorList>
    </citation>
    <scope>NUCLEOTIDE SEQUENCE</scope>
    <source>
        <strain evidence="1">Duluth1</strain>
        <tissue evidence="1">Whole animal</tissue>
    </source>
</reference>
<dbReference type="EMBL" id="JAIWYP010000016">
    <property type="protein sequence ID" value="KAH3694338.1"/>
    <property type="molecule type" value="Genomic_DNA"/>
</dbReference>
<dbReference type="Proteomes" id="UP000828390">
    <property type="component" value="Unassembled WGS sequence"/>
</dbReference>
<sequence>MSSKYVVTSDNVVLCRQRTLSPVTTLYYVVRVRCDQWQRCAMSSEYVVTSDNVVLCRQRTETFEQFLCYKSKSFRHESLSEFHPVVEEELKTKA</sequence>
<evidence type="ECO:0000313" key="1">
    <source>
        <dbReference type="EMBL" id="KAH3694338.1"/>
    </source>
</evidence>
<proteinExistence type="predicted"/>
<comment type="caution">
    <text evidence="1">The sequence shown here is derived from an EMBL/GenBank/DDBJ whole genome shotgun (WGS) entry which is preliminary data.</text>
</comment>
<name>A0A9D3Y5P0_DREPO</name>
<dbReference type="AlphaFoldDB" id="A0A9D3Y5P0"/>
<reference evidence="1" key="1">
    <citation type="journal article" date="2019" name="bioRxiv">
        <title>The Genome of the Zebra Mussel, Dreissena polymorpha: A Resource for Invasive Species Research.</title>
        <authorList>
            <person name="McCartney M.A."/>
            <person name="Auch B."/>
            <person name="Kono T."/>
            <person name="Mallez S."/>
            <person name="Zhang Y."/>
            <person name="Obille A."/>
            <person name="Becker A."/>
            <person name="Abrahante J.E."/>
            <person name="Garbe J."/>
            <person name="Badalamenti J.P."/>
            <person name="Herman A."/>
            <person name="Mangelson H."/>
            <person name="Liachko I."/>
            <person name="Sullivan S."/>
            <person name="Sone E.D."/>
            <person name="Koren S."/>
            <person name="Silverstein K.A.T."/>
            <person name="Beckman K.B."/>
            <person name="Gohl D.M."/>
        </authorList>
    </citation>
    <scope>NUCLEOTIDE SEQUENCE</scope>
    <source>
        <strain evidence="1">Duluth1</strain>
        <tissue evidence="1">Whole animal</tissue>
    </source>
</reference>
<gene>
    <name evidence="1" type="ORF">DPMN_081778</name>
</gene>
<accession>A0A9D3Y5P0</accession>